<dbReference type="Proteomes" id="UP000553706">
    <property type="component" value="Unassembled WGS sequence"/>
</dbReference>
<dbReference type="InterPro" id="IPR058626">
    <property type="entry name" value="MdtA-like_b-barrel"/>
</dbReference>
<dbReference type="GO" id="GO:0030313">
    <property type="term" value="C:cell envelope"/>
    <property type="evidence" value="ECO:0007669"/>
    <property type="project" value="UniProtKB-SubCell"/>
</dbReference>
<protein>
    <submittedName>
        <fullName evidence="7">Membrane fusion protein (Multidrug efflux system)</fullName>
    </submittedName>
</protein>
<dbReference type="InterPro" id="IPR058625">
    <property type="entry name" value="MdtA-like_BSH"/>
</dbReference>
<dbReference type="Gene3D" id="2.40.30.170">
    <property type="match status" value="1"/>
</dbReference>
<dbReference type="Pfam" id="PF25876">
    <property type="entry name" value="HH_MFP_RND"/>
    <property type="match status" value="1"/>
</dbReference>
<evidence type="ECO:0000259" key="3">
    <source>
        <dbReference type="Pfam" id="PF25876"/>
    </source>
</evidence>
<evidence type="ECO:0000313" key="7">
    <source>
        <dbReference type="EMBL" id="MBB5372222.1"/>
    </source>
</evidence>
<keyword evidence="8" id="KW-1185">Reference proteome</keyword>
<dbReference type="SUPFAM" id="SSF111369">
    <property type="entry name" value="HlyD-like secretion proteins"/>
    <property type="match status" value="1"/>
</dbReference>
<evidence type="ECO:0000259" key="6">
    <source>
        <dbReference type="Pfam" id="PF25967"/>
    </source>
</evidence>
<feature type="domain" description="Multidrug resistance protein MdtA-like alpha-helical hairpin" evidence="3">
    <location>
        <begin position="91"/>
        <end position="160"/>
    </location>
</feature>
<dbReference type="Pfam" id="PF25967">
    <property type="entry name" value="RND-MFP_C"/>
    <property type="match status" value="1"/>
</dbReference>
<dbReference type="InterPro" id="IPR006143">
    <property type="entry name" value="RND_pump_MFP"/>
</dbReference>
<dbReference type="PANTHER" id="PTHR30158:SF3">
    <property type="entry name" value="MULTIDRUG EFFLUX PUMP SUBUNIT ACRA-RELATED"/>
    <property type="match status" value="1"/>
</dbReference>
<dbReference type="Pfam" id="PF25917">
    <property type="entry name" value="BSH_RND"/>
    <property type="match status" value="1"/>
</dbReference>
<comment type="subcellular location">
    <subcellularLocation>
        <location evidence="1">Cell envelope</location>
    </subcellularLocation>
</comment>
<dbReference type="Pfam" id="PF25944">
    <property type="entry name" value="Beta-barrel_RND"/>
    <property type="match status" value="1"/>
</dbReference>
<sequence length="375" mass="39032">MAGLLGLAALAGCGKKQPPPPPPVQAGVITVHTQPVTRTTDLPGRTSSVMIAQVRPQVNGVILKRMFVEGSEVKAGQQLYQIDPAPYQATYDAAVAQLAHAEAALATDNAKAERYKPLAAAQAVSQQDYDDALAAALEAKADIATAKAAVESAQVNLRYTKVLSPITGTIGASSYTEGALVTDGQTDALATVTTLDPIYVDVNQPTATLLRLKQEMASGQLQTQGDGTATVKLQLEDGSTYPLTGKLEFSQVYADESTGTVMLRAIFANPQHLLLPGMYAHAELVEGVNTQGILVPQVAVSHNTHGDATVLVVDKDNKVSQRVIQTGPAIGQNWVVNGGLAPGDRVVVDNLLNVQPGMTITPVAEDLSAASGGGN</sequence>
<dbReference type="GO" id="GO:0022857">
    <property type="term" value="F:transmembrane transporter activity"/>
    <property type="evidence" value="ECO:0007669"/>
    <property type="project" value="InterPro"/>
</dbReference>
<dbReference type="AlphaFoldDB" id="A0A840VPK4"/>
<dbReference type="GO" id="GO:0046677">
    <property type="term" value="P:response to antibiotic"/>
    <property type="evidence" value="ECO:0007669"/>
    <property type="project" value="TreeGrafter"/>
</dbReference>
<name>A0A840VPK4_9PROT</name>
<dbReference type="Gene3D" id="1.10.287.470">
    <property type="entry name" value="Helix hairpin bin"/>
    <property type="match status" value="1"/>
</dbReference>
<dbReference type="Gene3D" id="2.40.50.100">
    <property type="match status" value="1"/>
</dbReference>
<feature type="domain" description="Multidrug resistance protein MdtA-like barrel-sandwich hybrid" evidence="4">
    <location>
        <begin position="51"/>
        <end position="193"/>
    </location>
</feature>
<feature type="domain" description="Multidrug resistance protein MdtA-like C-terminal permuted SH3" evidence="6">
    <location>
        <begin position="293"/>
        <end position="351"/>
    </location>
</feature>
<evidence type="ECO:0000259" key="4">
    <source>
        <dbReference type="Pfam" id="PF25917"/>
    </source>
</evidence>
<dbReference type="PANTHER" id="PTHR30158">
    <property type="entry name" value="ACRA/E-RELATED COMPONENT OF DRUG EFFLUX TRANSPORTER"/>
    <property type="match status" value="1"/>
</dbReference>
<accession>A0A840VPK4</accession>
<dbReference type="InterPro" id="IPR058624">
    <property type="entry name" value="MdtA-like_HH"/>
</dbReference>
<feature type="domain" description="Multidrug resistance protein MdtA-like beta-barrel" evidence="5">
    <location>
        <begin position="197"/>
        <end position="287"/>
    </location>
</feature>
<evidence type="ECO:0000256" key="2">
    <source>
        <dbReference type="ARBA" id="ARBA00009477"/>
    </source>
</evidence>
<dbReference type="InterPro" id="IPR058627">
    <property type="entry name" value="MdtA-like_C"/>
</dbReference>
<reference evidence="7 8" key="1">
    <citation type="submission" date="2020-08" db="EMBL/GenBank/DDBJ databases">
        <title>Genomic Encyclopedia of Type Strains, Phase IV (KMG-IV): sequencing the most valuable type-strain genomes for metagenomic binning, comparative biology and taxonomic classification.</title>
        <authorList>
            <person name="Goeker M."/>
        </authorList>
    </citation>
    <scope>NUCLEOTIDE SEQUENCE [LARGE SCALE GENOMIC DNA]</scope>
    <source>
        <strain evidence="7 8">DSM 27026</strain>
    </source>
</reference>
<dbReference type="RefSeq" id="WP_343062179.1">
    <property type="nucleotide sequence ID" value="NZ_JACHFJ010000001.1"/>
</dbReference>
<dbReference type="NCBIfam" id="TIGR01730">
    <property type="entry name" value="RND_mfp"/>
    <property type="match status" value="1"/>
</dbReference>
<gene>
    <name evidence="7" type="ORF">HNP71_000446</name>
</gene>
<dbReference type="Gene3D" id="2.40.420.20">
    <property type="match status" value="1"/>
</dbReference>
<comment type="caution">
    <text evidence="7">The sequence shown here is derived from an EMBL/GenBank/DDBJ whole genome shotgun (WGS) entry which is preliminary data.</text>
</comment>
<dbReference type="FunFam" id="2.40.420.20:FF:000001">
    <property type="entry name" value="Efflux RND transporter periplasmic adaptor subunit"/>
    <property type="match status" value="1"/>
</dbReference>
<dbReference type="EMBL" id="JACHFJ010000001">
    <property type="protein sequence ID" value="MBB5372222.1"/>
    <property type="molecule type" value="Genomic_DNA"/>
</dbReference>
<organism evidence="7 8">
    <name type="scientific">Acidocella aromatica</name>
    <dbReference type="NCBI Taxonomy" id="1303579"/>
    <lineage>
        <taxon>Bacteria</taxon>
        <taxon>Pseudomonadati</taxon>
        <taxon>Pseudomonadota</taxon>
        <taxon>Alphaproteobacteria</taxon>
        <taxon>Acetobacterales</taxon>
        <taxon>Acidocellaceae</taxon>
        <taxon>Acidocella</taxon>
    </lineage>
</organism>
<dbReference type="GO" id="GO:0005886">
    <property type="term" value="C:plasma membrane"/>
    <property type="evidence" value="ECO:0007669"/>
    <property type="project" value="TreeGrafter"/>
</dbReference>
<evidence type="ECO:0000256" key="1">
    <source>
        <dbReference type="ARBA" id="ARBA00004196"/>
    </source>
</evidence>
<proteinExistence type="inferred from homology"/>
<evidence type="ECO:0000259" key="5">
    <source>
        <dbReference type="Pfam" id="PF25944"/>
    </source>
</evidence>
<evidence type="ECO:0000313" key="8">
    <source>
        <dbReference type="Proteomes" id="UP000553706"/>
    </source>
</evidence>
<comment type="similarity">
    <text evidence="2">Belongs to the membrane fusion protein (MFP) (TC 8.A.1) family.</text>
</comment>